<evidence type="ECO:0000313" key="3">
    <source>
        <dbReference type="EMBL" id="SEG12794.1"/>
    </source>
</evidence>
<evidence type="ECO:0000256" key="2">
    <source>
        <dbReference type="RuleBase" id="RU003452"/>
    </source>
</evidence>
<gene>
    <name evidence="3" type="ORF">SAMN05216223_103325</name>
</gene>
<name>A0A1H5XLY2_9ACTN</name>
<dbReference type="RefSeq" id="WP_103885074.1">
    <property type="nucleotide sequence ID" value="NZ_FNVU01000003.1"/>
</dbReference>
<dbReference type="InterPro" id="IPR038765">
    <property type="entry name" value="Papain-like_cys_pep_sf"/>
</dbReference>
<dbReference type="PRINTS" id="PR01543">
    <property type="entry name" value="ANATRNSFRASE"/>
</dbReference>
<organism evidence="3 4">
    <name type="scientific">Actinacidiphila yanglinensis</name>
    <dbReference type="NCBI Taxonomy" id="310779"/>
    <lineage>
        <taxon>Bacteria</taxon>
        <taxon>Bacillati</taxon>
        <taxon>Actinomycetota</taxon>
        <taxon>Actinomycetes</taxon>
        <taxon>Kitasatosporales</taxon>
        <taxon>Streptomycetaceae</taxon>
        <taxon>Actinacidiphila</taxon>
    </lineage>
</organism>
<protein>
    <submittedName>
        <fullName evidence="3">N-hydroxyarylamine O-acetyltransferase</fullName>
    </submittedName>
</protein>
<dbReference type="PANTHER" id="PTHR11786">
    <property type="entry name" value="N-HYDROXYARYLAMINE O-ACETYLTRANSFERASE"/>
    <property type="match status" value="1"/>
</dbReference>
<dbReference type="Gene3D" id="2.40.128.150">
    <property type="entry name" value="Cysteine proteinases"/>
    <property type="match status" value="1"/>
</dbReference>
<dbReference type="Pfam" id="PF00797">
    <property type="entry name" value="Acetyltransf_2"/>
    <property type="match status" value="1"/>
</dbReference>
<dbReference type="InterPro" id="IPR001447">
    <property type="entry name" value="Arylamine_N-AcTrfase"/>
</dbReference>
<dbReference type="EMBL" id="FNVU01000003">
    <property type="protein sequence ID" value="SEG12794.1"/>
    <property type="molecule type" value="Genomic_DNA"/>
</dbReference>
<dbReference type="PANTHER" id="PTHR11786:SF0">
    <property type="entry name" value="ARYLAMINE N-ACETYLTRANSFERASE 4-RELATED"/>
    <property type="match status" value="1"/>
</dbReference>
<sequence>MDEQRAAAYLRRIGAARPDRPDPAALRALHLAHLRAVPFENLSVHLGEDIVLAPEPLVAKIVDARRGGFCYELNGAFAVLLRTLGYDVELLACRSFGEGGALGPPFDHMALRVRTGDGAAWLADVGFGRHSHFPLALDSRAEQREPGGVFRIRPASGGDVDVLRDGQPQYRVEQRARALDDFTATCWWQRTSPLSHFRQSLVCSRLTADGRVTLSGRTLVSTAGGSRRERELPGPAEVLAAYREHFGIALDSEPALAAAP</sequence>
<dbReference type="OrthoDB" id="7181050at2"/>
<keyword evidence="4" id="KW-1185">Reference proteome</keyword>
<dbReference type="Gene3D" id="3.30.2140.10">
    <property type="entry name" value="Arylamine N-acetyltransferase"/>
    <property type="match status" value="1"/>
</dbReference>
<dbReference type="Proteomes" id="UP000236754">
    <property type="component" value="Unassembled WGS sequence"/>
</dbReference>
<evidence type="ECO:0000313" key="4">
    <source>
        <dbReference type="Proteomes" id="UP000236754"/>
    </source>
</evidence>
<dbReference type="GO" id="GO:0016407">
    <property type="term" value="F:acetyltransferase activity"/>
    <property type="evidence" value="ECO:0007669"/>
    <property type="project" value="InterPro"/>
</dbReference>
<keyword evidence="3" id="KW-0808">Transferase</keyword>
<proteinExistence type="inferred from homology"/>
<evidence type="ECO:0000256" key="1">
    <source>
        <dbReference type="ARBA" id="ARBA00006547"/>
    </source>
</evidence>
<accession>A0A1H5XLY2</accession>
<dbReference type="AlphaFoldDB" id="A0A1H5XLY2"/>
<comment type="similarity">
    <text evidence="1 2">Belongs to the arylamine N-acetyltransferase family.</text>
</comment>
<dbReference type="SUPFAM" id="SSF54001">
    <property type="entry name" value="Cysteine proteinases"/>
    <property type="match status" value="1"/>
</dbReference>
<reference evidence="3 4" key="1">
    <citation type="submission" date="2016-10" db="EMBL/GenBank/DDBJ databases">
        <authorList>
            <person name="de Groot N.N."/>
        </authorList>
    </citation>
    <scope>NUCLEOTIDE SEQUENCE [LARGE SCALE GENOMIC DNA]</scope>
    <source>
        <strain evidence="3 4">CGMCC 4.2023</strain>
    </source>
</reference>